<comment type="caution">
    <text evidence="1">The sequence shown here is derived from an EMBL/GenBank/DDBJ whole genome shotgun (WGS) entry which is preliminary data.</text>
</comment>
<evidence type="ECO:0000313" key="1">
    <source>
        <dbReference type="EMBL" id="TXN34959.1"/>
    </source>
</evidence>
<accession>A0A5C8V1D0</accession>
<reference evidence="1 2" key="1">
    <citation type="submission" date="2019-08" db="EMBL/GenBank/DDBJ databases">
        <title>Professor.</title>
        <authorList>
            <person name="Park J.S."/>
        </authorList>
    </citation>
    <scope>NUCLEOTIDE SEQUENCE [LARGE SCALE GENOMIC DNA]</scope>
    <source>
        <strain evidence="1 2">176CP5-101</strain>
    </source>
</reference>
<sequence length="65" mass="7925">MIYIKFQDLSEEKQEELLKVSREHVTYLFGDSIKKYVDKTGADFERLIDEETIKNLYTYDYFFNI</sequence>
<dbReference type="RefSeq" id="WP_147743693.1">
    <property type="nucleotide sequence ID" value="NZ_VRUR01000002.1"/>
</dbReference>
<organism evidence="1 2">
    <name type="scientific">Flagellimonas hymeniacidonis</name>
    <dbReference type="NCBI Taxonomy" id="2603628"/>
    <lineage>
        <taxon>Bacteria</taxon>
        <taxon>Pseudomonadati</taxon>
        <taxon>Bacteroidota</taxon>
        <taxon>Flavobacteriia</taxon>
        <taxon>Flavobacteriales</taxon>
        <taxon>Flavobacteriaceae</taxon>
        <taxon>Flagellimonas</taxon>
    </lineage>
</organism>
<gene>
    <name evidence="1" type="ORF">FVB32_10190</name>
</gene>
<dbReference type="AlphaFoldDB" id="A0A5C8V1D0"/>
<protein>
    <submittedName>
        <fullName evidence="1">Uncharacterized protein</fullName>
    </submittedName>
</protein>
<proteinExistence type="predicted"/>
<keyword evidence="2" id="KW-1185">Reference proteome</keyword>
<dbReference type="EMBL" id="VRUR01000002">
    <property type="protein sequence ID" value="TXN34959.1"/>
    <property type="molecule type" value="Genomic_DNA"/>
</dbReference>
<evidence type="ECO:0000313" key="2">
    <source>
        <dbReference type="Proteomes" id="UP000321456"/>
    </source>
</evidence>
<name>A0A5C8V1D0_9FLAO</name>
<dbReference type="Proteomes" id="UP000321456">
    <property type="component" value="Unassembled WGS sequence"/>
</dbReference>